<dbReference type="SUPFAM" id="SSF90123">
    <property type="entry name" value="ABC transporter transmembrane region"/>
    <property type="match status" value="1"/>
</dbReference>
<keyword evidence="7 8" id="KW-0472">Membrane</keyword>
<dbReference type="Pfam" id="PF00005">
    <property type="entry name" value="ABC_tran"/>
    <property type="match status" value="1"/>
</dbReference>
<dbReference type="InterPro" id="IPR050173">
    <property type="entry name" value="ABC_transporter_C-like"/>
</dbReference>
<evidence type="ECO:0000256" key="4">
    <source>
        <dbReference type="ARBA" id="ARBA00022741"/>
    </source>
</evidence>
<dbReference type="Gene3D" id="3.40.50.300">
    <property type="entry name" value="P-loop containing nucleotide triphosphate hydrolases"/>
    <property type="match status" value="1"/>
</dbReference>
<dbReference type="InterPro" id="IPR044746">
    <property type="entry name" value="ABCC_6TM_D1"/>
</dbReference>
<keyword evidence="4" id="KW-0547">Nucleotide-binding</keyword>
<name>A0A9P8A4B7_MORAP</name>
<dbReference type="InterPro" id="IPR036640">
    <property type="entry name" value="ABC1_TM_sf"/>
</dbReference>
<keyword evidence="5" id="KW-0067">ATP-binding</keyword>
<dbReference type="Pfam" id="PF00664">
    <property type="entry name" value="ABC_membrane"/>
    <property type="match status" value="1"/>
</dbReference>
<feature type="transmembrane region" description="Helical" evidence="8">
    <location>
        <begin position="667"/>
        <end position="684"/>
    </location>
</feature>
<evidence type="ECO:0000256" key="8">
    <source>
        <dbReference type="SAM" id="Phobius"/>
    </source>
</evidence>
<comment type="subcellular location">
    <subcellularLocation>
        <location evidence="1">Membrane</location>
        <topology evidence="1">Multi-pass membrane protein</topology>
    </subcellularLocation>
</comment>
<evidence type="ECO:0000256" key="7">
    <source>
        <dbReference type="ARBA" id="ARBA00023136"/>
    </source>
</evidence>
<evidence type="ECO:0000259" key="9">
    <source>
        <dbReference type="PROSITE" id="PS50929"/>
    </source>
</evidence>
<dbReference type="PANTHER" id="PTHR24223:SF415">
    <property type="entry name" value="FI20190P1"/>
    <property type="match status" value="1"/>
</dbReference>
<evidence type="ECO:0000313" key="11">
    <source>
        <dbReference type="Proteomes" id="UP000717515"/>
    </source>
</evidence>
<gene>
    <name evidence="10" type="ORF">KVV02_004092</name>
</gene>
<dbReference type="InterPro" id="IPR011527">
    <property type="entry name" value="ABC1_TM_dom"/>
</dbReference>
<feature type="transmembrane region" description="Helical" evidence="8">
    <location>
        <begin position="918"/>
        <end position="944"/>
    </location>
</feature>
<protein>
    <recommendedName>
        <fullName evidence="9">ABC transmembrane type-1 domain-containing protein</fullName>
    </recommendedName>
</protein>
<evidence type="ECO:0000256" key="5">
    <source>
        <dbReference type="ARBA" id="ARBA00022840"/>
    </source>
</evidence>
<dbReference type="PANTHER" id="PTHR24223">
    <property type="entry name" value="ATP-BINDING CASSETTE SUB-FAMILY C"/>
    <property type="match status" value="1"/>
</dbReference>
<reference evidence="10" key="1">
    <citation type="submission" date="2021-07" db="EMBL/GenBank/DDBJ databases">
        <title>Draft genome of Mortierella alpina, strain LL118, isolated from an aspen leaf litter sample.</title>
        <authorList>
            <person name="Yang S."/>
            <person name="Vinatzer B.A."/>
        </authorList>
    </citation>
    <scope>NUCLEOTIDE SEQUENCE</scope>
    <source>
        <strain evidence="10">LL118</strain>
    </source>
</reference>
<dbReference type="InterPro" id="IPR027417">
    <property type="entry name" value="P-loop_NTPase"/>
</dbReference>
<organism evidence="10 11">
    <name type="scientific">Mortierella alpina</name>
    <name type="common">Oleaginous fungus</name>
    <name type="synonym">Mortierella renispora</name>
    <dbReference type="NCBI Taxonomy" id="64518"/>
    <lineage>
        <taxon>Eukaryota</taxon>
        <taxon>Fungi</taxon>
        <taxon>Fungi incertae sedis</taxon>
        <taxon>Mucoromycota</taxon>
        <taxon>Mortierellomycotina</taxon>
        <taxon>Mortierellomycetes</taxon>
        <taxon>Mortierellales</taxon>
        <taxon>Mortierellaceae</taxon>
        <taxon>Mortierella</taxon>
    </lineage>
</organism>
<proteinExistence type="predicted"/>
<dbReference type="GO" id="GO:0140359">
    <property type="term" value="F:ABC-type transporter activity"/>
    <property type="evidence" value="ECO:0007669"/>
    <property type="project" value="InterPro"/>
</dbReference>
<keyword evidence="3 8" id="KW-0812">Transmembrane</keyword>
<evidence type="ECO:0000256" key="1">
    <source>
        <dbReference type="ARBA" id="ARBA00004141"/>
    </source>
</evidence>
<feature type="transmembrane region" description="Helical" evidence="8">
    <location>
        <begin position="628"/>
        <end position="647"/>
    </location>
</feature>
<keyword evidence="2" id="KW-0813">Transport</keyword>
<dbReference type="InterPro" id="IPR003439">
    <property type="entry name" value="ABC_transporter-like_ATP-bd"/>
</dbReference>
<feature type="transmembrane region" description="Helical" evidence="8">
    <location>
        <begin position="149"/>
        <end position="168"/>
    </location>
</feature>
<feature type="domain" description="ABC transmembrane type-1" evidence="9">
    <location>
        <begin position="795"/>
        <end position="1079"/>
    </location>
</feature>
<feature type="transmembrane region" description="Helical" evidence="8">
    <location>
        <begin position="565"/>
        <end position="586"/>
    </location>
</feature>
<dbReference type="CDD" id="cd18579">
    <property type="entry name" value="ABC_6TM_ABCC_D1"/>
    <property type="match status" value="1"/>
</dbReference>
<dbReference type="GO" id="GO:0016020">
    <property type="term" value="C:membrane"/>
    <property type="evidence" value="ECO:0007669"/>
    <property type="project" value="UniProtKB-SubCell"/>
</dbReference>
<feature type="transmembrane region" description="Helical" evidence="8">
    <location>
        <begin position="833"/>
        <end position="853"/>
    </location>
</feature>
<dbReference type="PROSITE" id="PS50929">
    <property type="entry name" value="ABC_TM1F"/>
    <property type="match status" value="1"/>
</dbReference>
<evidence type="ECO:0000313" key="10">
    <source>
        <dbReference type="EMBL" id="KAG9324598.1"/>
    </source>
</evidence>
<dbReference type="AlphaFoldDB" id="A0A9P8A4B7"/>
<evidence type="ECO:0000256" key="2">
    <source>
        <dbReference type="ARBA" id="ARBA00022448"/>
    </source>
</evidence>
<dbReference type="EMBL" id="JAIFTL010000062">
    <property type="protein sequence ID" value="KAG9324598.1"/>
    <property type="molecule type" value="Genomic_DNA"/>
</dbReference>
<dbReference type="GO" id="GO:0005524">
    <property type="term" value="F:ATP binding"/>
    <property type="evidence" value="ECO:0007669"/>
    <property type="project" value="UniProtKB-KW"/>
</dbReference>
<feature type="transmembrane region" description="Helical" evidence="8">
    <location>
        <begin position="1048"/>
        <end position="1067"/>
    </location>
</feature>
<feature type="transmembrane region" description="Helical" evidence="8">
    <location>
        <begin position="527"/>
        <end position="545"/>
    </location>
</feature>
<comment type="caution">
    <text evidence="10">The sequence shown here is derived from an EMBL/GenBank/DDBJ whole genome shotgun (WGS) entry which is preliminary data.</text>
</comment>
<feature type="transmembrane region" description="Helical" evidence="8">
    <location>
        <begin position="598"/>
        <end position="616"/>
    </location>
</feature>
<dbReference type="SUPFAM" id="SSF52540">
    <property type="entry name" value="P-loop containing nucleoside triphosphate hydrolases"/>
    <property type="match status" value="1"/>
</dbReference>
<dbReference type="FunFam" id="1.20.1560.10:FF:000006">
    <property type="entry name" value="ATP-binding cassette, sub-family C (CFTR/MRP), member 9"/>
    <property type="match status" value="1"/>
</dbReference>
<evidence type="ECO:0000256" key="3">
    <source>
        <dbReference type="ARBA" id="ARBA00022692"/>
    </source>
</evidence>
<accession>A0A9P8A4B7</accession>
<feature type="transmembrane region" description="Helical" evidence="8">
    <location>
        <begin position="110"/>
        <end position="129"/>
    </location>
</feature>
<evidence type="ECO:0000256" key="6">
    <source>
        <dbReference type="ARBA" id="ARBA00022989"/>
    </source>
</evidence>
<sequence>MESGSSSSYIATLAIDSDRPFIDTPRLSSANPTPRYPQLKSRLHQRLTLPTLPKLYPNSTQPVSTHSKIKKMSVLDNIIFCAFICIVGGVATASQGAVNAKLGQYTGQGLSSTIVFCIGAITSCIYFLIEVKGRPSPDLPQTMALAPWWAWTGGVLGAIFVIITILALPKLGAGTTTAIIVCTQLVFSCVIDNFHLFGIPFRQYSPWRGIATVGLIGRKPRMAGSFSLKQHEQWYKELGWHFNSNNDFVDRNGNLFNFKLHESHYEYVHLMIKDHLHTMLMRKYKFLRYPVPFDQNQTRRRRSEQSCPHIFVTRDAMLNPNLLVIVQGLGEVAPGQWARKLFTNGEKDQWNYATQLPYIERALHLGWAILLCDINHGGGFIKSDKTRAHHVLRVWEDIIRRSNAECVMFVSFSAGTRATLDLFDAIRPEFMQRVQGVALLDGVTGKDYHRYKDGRWLKEHSWFFVSGDEGRKVGENGEVVLTHDHDKVPGTAVGKVFEYLKECQSWYTASLTTEELRLWTEFLMNHGGYLSLLGVPAAIALIAFVGRMRWLKRHRSPHDYGRTGWIYWPSQAFIALACLILAFSLLTSFGSSMPSDGFPTGVALMLLTWLTAMPLNKMEHRYGTRSSDFLFGFYFFTLAVSAISLYILSDDCDDRDESTYSRRFWHVGYFAASIAIAFFFEAFPRSNTRIQRLRREKEGLSNYQQANLFSRLSYHYFQEIVSLGAKRPLTGDDLANTTPDWLSTHVNYERLSATWEENMAQAALKHRQPSLFWTVLYAYRRIIAVVLLIRLPGYVLLYIPPMLFGQLLRFIGEYSNAVRDGRDPPSQKTGFMIASLMMTFNITTTFALCYTFQLMADLGYQARAATIALVYRKSLKLSPAARNKSTLGEITNHMAIDAEKWVDASIFMPMLVTVPFELVIAVCLLYGLLGWSLVAGLAVFAILVPIQTKMAGFLNGYQDDQLKWMDSRLRLMTEILTNIKIVKLYNWEQPFRKKIDALRAQEMLALKGLATVRSLLTIVFSSVTLLMALVTFWVYAYFGGPNFTPGKLTSEIVFVSIALFGIMNRPLGLVAHMVSKTIAVSVAMKRVDKYLMMEEIDTAVVQRYSRQPHGHSSGKNGSKVLAVDVQQGTFSWEKQQETVVSDTTASLGERQPLLAASEPSPVKPILSDITLRVPDGHLTAIAGRIGQGKSSLLSAIMGEMYKLNGTVTVYGDLAYVPQQAWIINATVRDNILFGKPYDQNKYDSIIFACGLQPDLEMLTAG</sequence>
<dbReference type="GO" id="GO:0016887">
    <property type="term" value="F:ATP hydrolysis activity"/>
    <property type="evidence" value="ECO:0007669"/>
    <property type="project" value="InterPro"/>
</dbReference>
<dbReference type="Pfam" id="PF04657">
    <property type="entry name" value="DMT_YdcZ"/>
    <property type="match status" value="1"/>
</dbReference>
<dbReference type="InterPro" id="IPR006750">
    <property type="entry name" value="YdcZ"/>
</dbReference>
<dbReference type="Gene3D" id="1.20.1560.10">
    <property type="entry name" value="ABC transporter type 1, transmembrane domain"/>
    <property type="match status" value="1"/>
</dbReference>
<feature type="transmembrane region" description="Helical" evidence="8">
    <location>
        <begin position="1015"/>
        <end position="1036"/>
    </location>
</feature>
<keyword evidence="6 8" id="KW-1133">Transmembrane helix</keyword>
<feature type="transmembrane region" description="Helical" evidence="8">
    <location>
        <begin position="78"/>
        <end position="98"/>
    </location>
</feature>
<dbReference type="Proteomes" id="UP000717515">
    <property type="component" value="Unassembled WGS sequence"/>
</dbReference>